<evidence type="ECO:0000256" key="8">
    <source>
        <dbReference type="ARBA" id="ARBA00023054"/>
    </source>
</evidence>
<dbReference type="InterPro" id="IPR000727">
    <property type="entry name" value="T_SNARE_dom"/>
</dbReference>
<keyword evidence="8" id="KW-0175">Coiled coil</keyword>
<dbReference type="PROSITE" id="PS50192">
    <property type="entry name" value="T_SNARE"/>
    <property type="match status" value="1"/>
</dbReference>
<keyword evidence="3" id="KW-0813">Transport</keyword>
<accession>S8F674</accession>
<evidence type="ECO:0000256" key="5">
    <source>
        <dbReference type="ARBA" id="ARBA00022927"/>
    </source>
</evidence>
<keyword evidence="7" id="KW-0333">Golgi apparatus</keyword>
<proteinExistence type="inferred from homology"/>
<dbReference type="HOGENOM" id="CLU_038177_0_0_1"/>
<evidence type="ECO:0000256" key="4">
    <source>
        <dbReference type="ARBA" id="ARBA00022692"/>
    </source>
</evidence>
<dbReference type="PANTHER" id="PTHR19957">
    <property type="entry name" value="SYNTAXIN"/>
    <property type="match status" value="1"/>
</dbReference>
<dbReference type="Proteomes" id="UP000015241">
    <property type="component" value="Unassembled WGS sequence"/>
</dbReference>
<dbReference type="SUPFAM" id="SSF47661">
    <property type="entry name" value="t-snare proteins"/>
    <property type="match status" value="1"/>
</dbReference>
<dbReference type="GO" id="GO:0006906">
    <property type="term" value="P:vesicle fusion"/>
    <property type="evidence" value="ECO:0007669"/>
    <property type="project" value="TreeGrafter"/>
</dbReference>
<keyword evidence="5" id="KW-0653">Protein transport</keyword>
<reference evidence="12 13" key="1">
    <citation type="journal article" date="2012" name="Science">
        <title>The Paleozoic origin of enzymatic lignin decomposition reconstructed from 31 fungal genomes.</title>
        <authorList>
            <person name="Floudas D."/>
            <person name="Binder M."/>
            <person name="Riley R."/>
            <person name="Barry K."/>
            <person name="Blanchette R.A."/>
            <person name="Henrissat B."/>
            <person name="Martinez A.T."/>
            <person name="Otillar R."/>
            <person name="Spatafora J.W."/>
            <person name="Yadav J.S."/>
            <person name="Aerts A."/>
            <person name="Benoit I."/>
            <person name="Boyd A."/>
            <person name="Carlson A."/>
            <person name="Copeland A."/>
            <person name="Coutinho P.M."/>
            <person name="de Vries R.P."/>
            <person name="Ferreira P."/>
            <person name="Findley K."/>
            <person name="Foster B."/>
            <person name="Gaskell J."/>
            <person name="Glotzer D."/>
            <person name="Gorecki P."/>
            <person name="Heitman J."/>
            <person name="Hesse C."/>
            <person name="Hori C."/>
            <person name="Igarashi K."/>
            <person name="Jurgens J.A."/>
            <person name="Kallen N."/>
            <person name="Kersten P."/>
            <person name="Kohler A."/>
            <person name="Kuees U."/>
            <person name="Kumar T.K.A."/>
            <person name="Kuo A."/>
            <person name="LaButti K."/>
            <person name="Larrondo L.F."/>
            <person name="Lindquist E."/>
            <person name="Ling A."/>
            <person name="Lombard V."/>
            <person name="Lucas S."/>
            <person name="Lundell T."/>
            <person name="Martin R."/>
            <person name="McLaughlin D.J."/>
            <person name="Morgenstern I."/>
            <person name="Morin E."/>
            <person name="Murat C."/>
            <person name="Nagy L.G."/>
            <person name="Nolan M."/>
            <person name="Ohm R.A."/>
            <person name="Patyshakuliyeva A."/>
            <person name="Rokas A."/>
            <person name="Ruiz-Duenas F.J."/>
            <person name="Sabat G."/>
            <person name="Salamov A."/>
            <person name="Samejima M."/>
            <person name="Schmutz J."/>
            <person name="Slot J.C."/>
            <person name="St John F."/>
            <person name="Stenlid J."/>
            <person name="Sun H."/>
            <person name="Sun S."/>
            <person name="Syed K."/>
            <person name="Tsang A."/>
            <person name="Wiebenga A."/>
            <person name="Young D."/>
            <person name="Pisabarro A."/>
            <person name="Eastwood D.C."/>
            <person name="Martin F."/>
            <person name="Cullen D."/>
            <person name="Grigoriev I.V."/>
            <person name="Hibbett D.S."/>
        </authorList>
    </citation>
    <scope>NUCLEOTIDE SEQUENCE</scope>
    <source>
        <strain evidence="13">FP-58527</strain>
    </source>
</reference>
<evidence type="ECO:0000256" key="2">
    <source>
        <dbReference type="ARBA" id="ARBA00009063"/>
    </source>
</evidence>
<evidence type="ECO:0000259" key="11">
    <source>
        <dbReference type="PROSITE" id="PS50192"/>
    </source>
</evidence>
<evidence type="ECO:0000256" key="1">
    <source>
        <dbReference type="ARBA" id="ARBA00004409"/>
    </source>
</evidence>
<dbReference type="FunCoup" id="S8F674">
    <property type="interactions" value="438"/>
</dbReference>
<name>S8F674_FOMSC</name>
<keyword evidence="9 10" id="KW-0472">Membrane</keyword>
<dbReference type="GO" id="GO:0005484">
    <property type="term" value="F:SNAP receptor activity"/>
    <property type="evidence" value="ECO:0007669"/>
    <property type="project" value="InterPro"/>
</dbReference>
<feature type="transmembrane region" description="Helical" evidence="10">
    <location>
        <begin position="312"/>
        <end position="330"/>
    </location>
</feature>
<comment type="similarity">
    <text evidence="2">Belongs to the syntaxin family.</text>
</comment>
<dbReference type="Gene3D" id="1.20.58.70">
    <property type="match status" value="1"/>
</dbReference>
<keyword evidence="13" id="KW-1185">Reference proteome</keyword>
<keyword evidence="4 10" id="KW-0812">Transmembrane</keyword>
<dbReference type="Pfam" id="PF05739">
    <property type="entry name" value="SNARE"/>
    <property type="match status" value="1"/>
</dbReference>
<dbReference type="GO" id="GO:0031201">
    <property type="term" value="C:SNARE complex"/>
    <property type="evidence" value="ECO:0007669"/>
    <property type="project" value="TreeGrafter"/>
</dbReference>
<dbReference type="InterPro" id="IPR006012">
    <property type="entry name" value="Syntaxin/epimorphin_CS"/>
</dbReference>
<dbReference type="GO" id="GO:0048278">
    <property type="term" value="P:vesicle docking"/>
    <property type="evidence" value="ECO:0007669"/>
    <property type="project" value="TreeGrafter"/>
</dbReference>
<dbReference type="CDD" id="cd15845">
    <property type="entry name" value="SNARE_syntaxin16"/>
    <property type="match status" value="1"/>
</dbReference>
<dbReference type="GO" id="GO:0000139">
    <property type="term" value="C:Golgi membrane"/>
    <property type="evidence" value="ECO:0007669"/>
    <property type="project" value="UniProtKB-SubCell"/>
</dbReference>
<gene>
    <name evidence="12" type="ORF">FOMPIDRAFT_1026210</name>
</gene>
<evidence type="ECO:0000256" key="9">
    <source>
        <dbReference type="ARBA" id="ARBA00023136"/>
    </source>
</evidence>
<dbReference type="GO" id="GO:0006886">
    <property type="term" value="P:intracellular protein transport"/>
    <property type="evidence" value="ECO:0007669"/>
    <property type="project" value="InterPro"/>
</dbReference>
<dbReference type="EMBL" id="KE504234">
    <property type="protein sequence ID" value="EPS94414.1"/>
    <property type="molecule type" value="Genomic_DNA"/>
</dbReference>
<protein>
    <recommendedName>
        <fullName evidence="11">t-SNARE coiled-coil homology domain-containing protein</fullName>
    </recommendedName>
</protein>
<dbReference type="AlphaFoldDB" id="S8F674"/>
<organism evidence="12 13">
    <name type="scientific">Fomitopsis schrenkii</name>
    <name type="common">Brown rot fungus</name>
    <dbReference type="NCBI Taxonomy" id="2126942"/>
    <lineage>
        <taxon>Eukaryota</taxon>
        <taxon>Fungi</taxon>
        <taxon>Dikarya</taxon>
        <taxon>Basidiomycota</taxon>
        <taxon>Agaricomycotina</taxon>
        <taxon>Agaricomycetes</taxon>
        <taxon>Polyporales</taxon>
        <taxon>Fomitopsis</taxon>
    </lineage>
</organism>
<dbReference type="eggNOG" id="KOG0809">
    <property type="taxonomic scope" value="Eukaryota"/>
</dbReference>
<dbReference type="SMART" id="SM00397">
    <property type="entry name" value="t_SNARE"/>
    <property type="match status" value="1"/>
</dbReference>
<dbReference type="PANTHER" id="PTHR19957:SF83">
    <property type="entry name" value="SYNTAXIN-16"/>
    <property type="match status" value="1"/>
</dbReference>
<dbReference type="InParanoid" id="S8F674"/>
<evidence type="ECO:0000256" key="3">
    <source>
        <dbReference type="ARBA" id="ARBA00022448"/>
    </source>
</evidence>
<dbReference type="OrthoDB" id="10251371at2759"/>
<evidence type="ECO:0000313" key="13">
    <source>
        <dbReference type="Proteomes" id="UP000015241"/>
    </source>
</evidence>
<evidence type="ECO:0000313" key="12">
    <source>
        <dbReference type="EMBL" id="EPS94414.1"/>
    </source>
</evidence>
<sequence>MSSGSSSSPTTRSRTLLFISYRDSRASSSRFRRSRVITSYDDAHNDGDEEERLINHEPGHIAIDAPLPPRWVDVADQVEEILAGTQAKIIVLDKLHAKHVLPGFSDRSAEEREIEAATTDITKDFRQCHALIQRIGASPKHTFPPAQSGNSHHEELAAKNVQRGLAAKVQELSATFRKKQRVYMEKLQGHAIKNQDLLIASGTISSRGTEGLSAVDEDVEAAAASRNHAALAQDMMTADVDLRRRDHELTQIAQSIASLAELFKDLSAMVIDQGTLLDSIEYNIEQTAVQMDEAVKELDTATRYQKNTGRRACIFLLLLIIFGLIIVLIFKPRRHSSSAPSLPSVSALSPEAGALFRLPLGGGTQLNAAAALLRRHPDR</sequence>
<evidence type="ECO:0000256" key="6">
    <source>
        <dbReference type="ARBA" id="ARBA00022989"/>
    </source>
</evidence>
<evidence type="ECO:0000256" key="7">
    <source>
        <dbReference type="ARBA" id="ARBA00023034"/>
    </source>
</evidence>
<evidence type="ECO:0000256" key="10">
    <source>
        <dbReference type="SAM" id="Phobius"/>
    </source>
</evidence>
<dbReference type="PROSITE" id="PS00914">
    <property type="entry name" value="SYNTAXIN"/>
    <property type="match status" value="1"/>
</dbReference>
<dbReference type="InterPro" id="IPR045242">
    <property type="entry name" value="Syntaxin"/>
</dbReference>
<feature type="domain" description="T-SNARE coiled-coil homology" evidence="11">
    <location>
        <begin position="239"/>
        <end position="301"/>
    </location>
</feature>
<dbReference type="InterPro" id="IPR010989">
    <property type="entry name" value="SNARE"/>
</dbReference>
<dbReference type="GO" id="GO:0000149">
    <property type="term" value="F:SNARE binding"/>
    <property type="evidence" value="ECO:0007669"/>
    <property type="project" value="TreeGrafter"/>
</dbReference>
<dbReference type="STRING" id="743788.S8F674"/>
<comment type="subcellular location">
    <subcellularLocation>
        <location evidence="1">Golgi apparatus membrane</location>
        <topology evidence="1">Single-pass type IV membrane protein</topology>
    </subcellularLocation>
</comment>
<keyword evidence="6 10" id="KW-1133">Transmembrane helix</keyword>